<organism evidence="5 6">
    <name type="scientific">Peterkaempfera bronchialis</name>
    <dbReference type="NCBI Taxonomy" id="2126346"/>
    <lineage>
        <taxon>Bacteria</taxon>
        <taxon>Bacillati</taxon>
        <taxon>Actinomycetota</taxon>
        <taxon>Actinomycetes</taxon>
        <taxon>Kitasatosporales</taxon>
        <taxon>Streptomycetaceae</taxon>
        <taxon>Peterkaempfera</taxon>
    </lineage>
</organism>
<keyword evidence="3" id="KW-1133">Transmembrane helix</keyword>
<keyword evidence="3" id="KW-0812">Transmembrane</keyword>
<evidence type="ECO:0000259" key="4">
    <source>
        <dbReference type="Pfam" id="PF03816"/>
    </source>
</evidence>
<evidence type="ECO:0000313" key="5">
    <source>
        <dbReference type="EMBL" id="AXI77829.1"/>
    </source>
</evidence>
<dbReference type="PANTHER" id="PTHR33392">
    <property type="entry name" value="POLYISOPRENYL-TEICHOIC ACID--PEPTIDOGLYCAN TEICHOIC ACID TRANSFERASE TAGU"/>
    <property type="match status" value="1"/>
</dbReference>
<evidence type="ECO:0000256" key="2">
    <source>
        <dbReference type="SAM" id="MobiDB-lite"/>
    </source>
</evidence>
<feature type="compositionally biased region" description="Polar residues" evidence="2">
    <location>
        <begin position="426"/>
        <end position="436"/>
    </location>
</feature>
<feature type="transmembrane region" description="Helical" evidence="3">
    <location>
        <begin position="84"/>
        <end position="107"/>
    </location>
</feature>
<dbReference type="OrthoDB" id="9782542at2"/>
<dbReference type="EMBL" id="CP031264">
    <property type="protein sequence ID" value="AXI77829.1"/>
    <property type="molecule type" value="Genomic_DNA"/>
</dbReference>
<dbReference type="Pfam" id="PF03816">
    <property type="entry name" value="LytR_cpsA_psr"/>
    <property type="match status" value="1"/>
</dbReference>
<sequence>MSSSSGTPEQPEHREPPAAADPDSAAESESDISEAEPPEPEQPEATQPEAGPEHPEPAQPGPEHPEPEHPEAGAAKPRRRRRRLLAAGAGTLALLLAAGGGTAWWAYHRLDGNIHTDAATGRILQQEESARPQRNPDPKTYNAENILLIGSDDRSGSNAQYGPAGGQRSDTTILLHLSADRQRAVAVSIPRDAMVQVPACERADGSHTRPQLVQFNWAFEFGGAACTIRTVEDLTGIRVDHHLIVDFSGFKKMVDAVGGVDVCLDQDVHDKDARLDLTAGPHRLSGEQALGFVRVRETLGDGSDTERMGRQQEFLGSLVKKVQSDGVLLNPAKLWPLLDSATSAITADPGLSSLSDLYGLAESLRSMPTENVAFLTAPREPYPADHNRDQLVQPQAGLLFKALEEDRPVQVLSDSVTTAGDGGGTASPSPFATGSASDEAPIFHGRTADQEICGKR</sequence>
<gene>
    <name evidence="5" type="ORF">C7M71_010660</name>
</gene>
<dbReference type="InterPro" id="IPR004474">
    <property type="entry name" value="LytR_CpsA_psr"/>
</dbReference>
<comment type="similarity">
    <text evidence="1">Belongs to the LytR/CpsA/Psr (LCP) family.</text>
</comment>
<dbReference type="RefSeq" id="WP_111492159.1">
    <property type="nucleotide sequence ID" value="NZ_CP031264.1"/>
</dbReference>
<name>A0A345SVS4_9ACTN</name>
<feature type="region of interest" description="Disordered" evidence="2">
    <location>
        <begin position="414"/>
        <end position="456"/>
    </location>
</feature>
<dbReference type="Proteomes" id="UP000249340">
    <property type="component" value="Chromosome"/>
</dbReference>
<proteinExistence type="inferred from homology"/>
<protein>
    <submittedName>
        <fullName evidence="5">LytR family transcriptional regulator</fullName>
    </submittedName>
</protein>
<dbReference type="NCBIfam" id="TIGR00350">
    <property type="entry name" value="lytR_cpsA_psr"/>
    <property type="match status" value="1"/>
</dbReference>
<dbReference type="AlphaFoldDB" id="A0A345SVS4"/>
<reference evidence="6" key="1">
    <citation type="submission" date="2018-07" db="EMBL/GenBank/DDBJ databases">
        <title>Streptacidiphilus bronchialis DSM 106435 chromosome.</title>
        <authorList>
            <person name="Batra D."/>
            <person name="Gulvik C.A."/>
        </authorList>
    </citation>
    <scope>NUCLEOTIDE SEQUENCE [LARGE SCALE GENOMIC DNA]</scope>
    <source>
        <strain evidence="6">DSM 106435</strain>
    </source>
</reference>
<dbReference type="InterPro" id="IPR050922">
    <property type="entry name" value="LytR/CpsA/Psr_CW_biosynth"/>
</dbReference>
<dbReference type="Gene3D" id="3.40.630.190">
    <property type="entry name" value="LCP protein"/>
    <property type="match status" value="1"/>
</dbReference>
<accession>A0A345SVS4</accession>
<feature type="compositionally biased region" description="Basic and acidic residues" evidence="2">
    <location>
        <begin position="446"/>
        <end position="456"/>
    </location>
</feature>
<feature type="compositionally biased region" description="Acidic residues" evidence="2">
    <location>
        <begin position="24"/>
        <end position="42"/>
    </location>
</feature>
<feature type="region of interest" description="Disordered" evidence="2">
    <location>
        <begin position="1"/>
        <end position="79"/>
    </location>
</feature>
<dbReference type="KEGG" id="stri:C7M71_010660"/>
<dbReference type="PANTHER" id="PTHR33392:SF6">
    <property type="entry name" value="POLYISOPRENYL-TEICHOIC ACID--PEPTIDOGLYCAN TEICHOIC ACID TRANSFERASE TAGU"/>
    <property type="match status" value="1"/>
</dbReference>
<evidence type="ECO:0000313" key="6">
    <source>
        <dbReference type="Proteomes" id="UP000249340"/>
    </source>
</evidence>
<evidence type="ECO:0000256" key="3">
    <source>
        <dbReference type="SAM" id="Phobius"/>
    </source>
</evidence>
<evidence type="ECO:0000256" key="1">
    <source>
        <dbReference type="ARBA" id="ARBA00006068"/>
    </source>
</evidence>
<keyword evidence="6" id="KW-1185">Reference proteome</keyword>
<keyword evidence="3" id="KW-0472">Membrane</keyword>
<feature type="domain" description="Cell envelope-related transcriptional attenuator" evidence="4">
    <location>
        <begin position="168"/>
        <end position="323"/>
    </location>
</feature>